<feature type="transmembrane region" description="Helical" evidence="7">
    <location>
        <begin position="41"/>
        <end position="66"/>
    </location>
</feature>
<evidence type="ECO:0000313" key="10">
    <source>
        <dbReference type="RefSeq" id="XP_022338113.1"/>
    </source>
</evidence>
<keyword evidence="5 7" id="KW-0472">Membrane</keyword>
<gene>
    <name evidence="10" type="primary">LOC111133762</name>
</gene>
<comment type="domain">
    <text evidence="7">The DHHC domain is required for palmitoyltransferase activity.</text>
</comment>
<feature type="transmembrane region" description="Helical" evidence="7">
    <location>
        <begin position="78"/>
        <end position="99"/>
    </location>
</feature>
<evidence type="ECO:0000259" key="8">
    <source>
        <dbReference type="Pfam" id="PF01529"/>
    </source>
</evidence>
<evidence type="ECO:0000256" key="6">
    <source>
        <dbReference type="ARBA" id="ARBA00023315"/>
    </source>
</evidence>
<feature type="domain" description="Palmitoyltransferase DHHC" evidence="8">
    <location>
        <begin position="154"/>
        <end position="292"/>
    </location>
</feature>
<comment type="subcellular location">
    <subcellularLocation>
        <location evidence="1">Membrane</location>
        <topology evidence="1">Multi-pass membrane protein</topology>
    </subcellularLocation>
</comment>
<keyword evidence="3 7" id="KW-0812">Transmembrane</keyword>
<feature type="transmembrane region" description="Helical" evidence="7">
    <location>
        <begin position="510"/>
        <end position="535"/>
    </location>
</feature>
<proteinExistence type="inferred from homology"/>
<dbReference type="GO" id="GO:0005783">
    <property type="term" value="C:endoplasmic reticulum"/>
    <property type="evidence" value="ECO:0007669"/>
    <property type="project" value="TreeGrafter"/>
</dbReference>
<dbReference type="PROSITE" id="PS50216">
    <property type="entry name" value="DHHC"/>
    <property type="match status" value="2"/>
</dbReference>
<dbReference type="Pfam" id="PF01529">
    <property type="entry name" value="DHHC"/>
    <property type="match status" value="2"/>
</dbReference>
<comment type="similarity">
    <text evidence="7">Belongs to the DHHC palmitoyltransferase family.</text>
</comment>
<evidence type="ECO:0000256" key="7">
    <source>
        <dbReference type="RuleBase" id="RU079119"/>
    </source>
</evidence>
<feature type="transmembrane region" description="Helical" evidence="7">
    <location>
        <begin position="251"/>
        <end position="275"/>
    </location>
</feature>
<dbReference type="InterPro" id="IPR001594">
    <property type="entry name" value="Palmitoyltrfase_DHHC"/>
</dbReference>
<dbReference type="EC" id="2.3.1.225" evidence="7"/>
<protein>
    <recommendedName>
        <fullName evidence="7">Palmitoyltransferase</fullName>
        <ecNumber evidence="7">2.3.1.225</ecNumber>
    </recommendedName>
</protein>
<dbReference type="GO" id="GO:0019706">
    <property type="term" value="F:protein-cysteine S-palmitoyltransferase activity"/>
    <property type="evidence" value="ECO:0007669"/>
    <property type="project" value="UniProtKB-EC"/>
</dbReference>
<dbReference type="AlphaFoldDB" id="A0A8B8EF07"/>
<reference evidence="10" key="2">
    <citation type="submission" date="2025-08" db="UniProtKB">
        <authorList>
            <consortium name="RefSeq"/>
        </authorList>
    </citation>
    <scope>IDENTIFICATION</scope>
    <source>
        <tissue evidence="10">Whole sample</tissue>
    </source>
</reference>
<accession>A0A8B8EF07</accession>
<dbReference type="RefSeq" id="XP_022338113.1">
    <property type="nucleotide sequence ID" value="XM_022482405.1"/>
</dbReference>
<feature type="domain" description="Palmitoyltransferase DHHC" evidence="8">
    <location>
        <begin position="466"/>
        <end position="604"/>
    </location>
</feature>
<comment type="caution">
    <text evidence="7">Lacks conserved residue(s) required for the propagation of feature annotation.</text>
</comment>
<evidence type="ECO:0000313" key="9">
    <source>
        <dbReference type="Proteomes" id="UP000694844"/>
    </source>
</evidence>
<keyword evidence="9" id="KW-1185">Reference proteome</keyword>
<dbReference type="GO" id="GO:0005794">
    <property type="term" value="C:Golgi apparatus"/>
    <property type="evidence" value="ECO:0007669"/>
    <property type="project" value="TreeGrafter"/>
</dbReference>
<evidence type="ECO:0000256" key="3">
    <source>
        <dbReference type="ARBA" id="ARBA00022692"/>
    </source>
</evidence>
<feature type="transmembrane region" description="Helical" evidence="7">
    <location>
        <begin position="358"/>
        <end position="379"/>
    </location>
</feature>
<organism evidence="9 10">
    <name type="scientific">Crassostrea virginica</name>
    <name type="common">Eastern oyster</name>
    <dbReference type="NCBI Taxonomy" id="6565"/>
    <lineage>
        <taxon>Eukaryota</taxon>
        <taxon>Metazoa</taxon>
        <taxon>Spiralia</taxon>
        <taxon>Lophotrochozoa</taxon>
        <taxon>Mollusca</taxon>
        <taxon>Bivalvia</taxon>
        <taxon>Autobranchia</taxon>
        <taxon>Pteriomorphia</taxon>
        <taxon>Ostreida</taxon>
        <taxon>Ostreoidea</taxon>
        <taxon>Ostreidae</taxon>
        <taxon>Crassostrea</taxon>
    </lineage>
</organism>
<name>A0A8B8EF07_CRAVI</name>
<evidence type="ECO:0000256" key="5">
    <source>
        <dbReference type="ARBA" id="ARBA00023136"/>
    </source>
</evidence>
<feature type="transmembrane region" description="Helical" evidence="7">
    <location>
        <begin position="613"/>
        <end position="637"/>
    </location>
</feature>
<dbReference type="InterPro" id="IPR039859">
    <property type="entry name" value="PFA4/ZDH16/20/ERF2-like"/>
</dbReference>
<keyword evidence="6 7" id="KW-0012">Acyltransferase</keyword>
<dbReference type="PANTHER" id="PTHR22883">
    <property type="entry name" value="ZINC FINGER DHHC DOMAIN CONTAINING PROTEIN"/>
    <property type="match status" value="1"/>
</dbReference>
<dbReference type="KEGG" id="cvn:111133762"/>
<keyword evidence="4 7" id="KW-1133">Transmembrane helix</keyword>
<dbReference type="Proteomes" id="UP000694844">
    <property type="component" value="Chromosome 1"/>
</dbReference>
<keyword evidence="2 7" id="KW-0808">Transferase</keyword>
<feature type="transmembrane region" description="Helical" evidence="7">
    <location>
        <begin position="399"/>
        <end position="418"/>
    </location>
</feature>
<dbReference type="PANTHER" id="PTHR22883:SF386">
    <property type="entry name" value="PALMITOYLTRANSFERASE"/>
    <property type="match status" value="1"/>
</dbReference>
<comment type="catalytic activity">
    <reaction evidence="7">
        <text>L-cysteinyl-[protein] + hexadecanoyl-CoA = S-hexadecanoyl-L-cysteinyl-[protein] + CoA</text>
        <dbReference type="Rhea" id="RHEA:36683"/>
        <dbReference type="Rhea" id="RHEA-COMP:10131"/>
        <dbReference type="Rhea" id="RHEA-COMP:11032"/>
        <dbReference type="ChEBI" id="CHEBI:29950"/>
        <dbReference type="ChEBI" id="CHEBI:57287"/>
        <dbReference type="ChEBI" id="CHEBI:57379"/>
        <dbReference type="ChEBI" id="CHEBI:74151"/>
        <dbReference type="EC" id="2.3.1.225"/>
    </reaction>
</comment>
<dbReference type="GeneID" id="111133762"/>
<evidence type="ECO:0000256" key="4">
    <source>
        <dbReference type="ARBA" id="ARBA00022989"/>
    </source>
</evidence>
<evidence type="ECO:0000256" key="1">
    <source>
        <dbReference type="ARBA" id="ARBA00004141"/>
    </source>
</evidence>
<reference evidence="9" key="1">
    <citation type="submission" date="2024-06" db="UniProtKB">
        <authorList>
            <consortium name="RefSeq"/>
        </authorList>
    </citation>
    <scope>NUCLEOTIDE SEQUENCE [LARGE SCALE GENOMIC DNA]</scope>
</reference>
<dbReference type="GO" id="GO:0006612">
    <property type="term" value="P:protein targeting to membrane"/>
    <property type="evidence" value="ECO:0007669"/>
    <property type="project" value="TreeGrafter"/>
</dbReference>
<dbReference type="GO" id="GO:0016020">
    <property type="term" value="C:membrane"/>
    <property type="evidence" value="ECO:0007669"/>
    <property type="project" value="UniProtKB-SubCell"/>
</dbReference>
<feature type="transmembrane region" description="Helical" evidence="7">
    <location>
        <begin position="564"/>
        <end position="592"/>
    </location>
</feature>
<feature type="transmembrane region" description="Helical" evidence="7">
    <location>
        <begin position="198"/>
        <end position="221"/>
    </location>
</feature>
<dbReference type="OrthoDB" id="302728at2759"/>
<sequence length="663" mass="77044">MAVSRMVKINLGEPEDQKDLSLMEKWRRHVEKKKSGQDAKVGICLITTLLSFQIPSQLVMFVYYIIPTLFIEYSPWVQYYLKVLVMVGCLEFTANYLCVRLYDTVYRTTRDNPQPKEILNRWNNPPEKFEPLLGHSNGMANGHMTDDHGSLPWTHCEKCNMNIPPRTHHCDFCKACVLKRDHHCFMVGTCIGHKNQRYFVVVAFWTMMCGLFGALFTFVYVSHIHWPFAPWTDFFLPITVYRTLWSDEIPLHIGIMILHLHLECLFGFLGFFYFISQMLIIAQGKTLHELAKEVPVKNFNSVNSNFVSVFASLMAVSRSVRVEVQAPGENEEEPKTLMGKLRKHYEEKKREGHHGKKAMYWCWALWVFQTPTQLYMAYYHVIPYLLYDFTDWTQYYVKVIYTFCAIQTLGNLVCTTLYSSRYVQTRDKPEADGIRERWENPPEHFGLDMNGGPNGHLPDNGGLPWSYCDKCQTTKPPRTHHCKACKMCILKRDHHCFVVGRCIGHYNQRYFMVLTFYATIVGLGGTALTFCYLRLQYWPESHLTDYIIPVAVYRGLFGTMEIRIAIMIIHLYTATFIGLFGILYFTSQLIIVTKGVTLYELAKKVPIKNKNSVNANFVSVFGNFWFLNFIFPMTILFPLENDGTSWTGIKIDHNGNYNSDSDD</sequence>
<evidence type="ECO:0000256" key="2">
    <source>
        <dbReference type="ARBA" id="ARBA00022679"/>
    </source>
</evidence>